<dbReference type="GeneTree" id="ENSGT00940000163452"/>
<dbReference type="PANTHER" id="PTHR19303:SF26">
    <property type="entry name" value="TIGGER TRANSPOSABLE ELEMENT-DERIVED PROTEIN 1"/>
    <property type="match status" value="1"/>
</dbReference>
<dbReference type="GeneID" id="106781387"/>
<feature type="domain" description="DDE-1" evidence="1">
    <location>
        <begin position="87"/>
        <end position="269"/>
    </location>
</feature>
<dbReference type="InterPro" id="IPR004875">
    <property type="entry name" value="DDE_SF_endonuclease_dom"/>
</dbReference>
<dbReference type="PANTHER" id="PTHR19303">
    <property type="entry name" value="TRANSPOSON"/>
    <property type="match status" value="1"/>
</dbReference>
<dbReference type="RefSeq" id="XP_070114752.1">
    <property type="nucleotide sequence ID" value="XM_070258651.1"/>
</dbReference>
<evidence type="ECO:0000259" key="1">
    <source>
        <dbReference type="Pfam" id="PF03184"/>
    </source>
</evidence>
<dbReference type="Ensembl" id="ENSECAT00000094170.1">
    <property type="protein sequence ID" value="ENSECAP00000089816.1"/>
    <property type="gene ID" value="ENSECAG00000035913.3"/>
</dbReference>
<name>A0A9L0TRN3_HORSE</name>
<dbReference type="InterPro" id="IPR050863">
    <property type="entry name" value="CenT-Element_Derived"/>
</dbReference>
<keyword evidence="3" id="KW-1185">Reference proteome</keyword>
<proteinExistence type="predicted"/>
<dbReference type="Proteomes" id="UP000002281">
    <property type="component" value="Chromosome X"/>
</dbReference>
<reference evidence="2" key="3">
    <citation type="submission" date="2025-09" db="UniProtKB">
        <authorList>
            <consortium name="Ensembl"/>
        </authorList>
    </citation>
    <scope>IDENTIFICATION</scope>
    <source>
        <strain evidence="2">Thoroughbred</strain>
    </source>
</reference>
<sequence>MFIASNRWLDRFQKCCGLYEKEWLAEEADCEAAAEYPEYLKKLMEGNGHLPEEVFKADETVLFWKHMPTCTSIAKDEKKTRGFKPGKDKLKILLCSNVSGDFLIKSMLLHRFQNSCPLKRECQKHFSVYMKGNHKIWITEKHFLDWFLKCFISEVKQYLNQKNLQFKVLQILNTTLTDKSVIVNANPCVKVISIPPSTNPLLQLMHLRVPKMFMMYYTRSIFDYLADFMKETPEIMVKVAWQNFSICNTLTIVEESVREIKQSTLNGGWQKLWNEVVTNSRSFLPVVEEIENVVAFAKCLSGGGFEDIKLNDIAELLDSHPQQIVEKYFRDVITAKVDKRGQQRLTSRTRRMLKHSLCKSNCRDDSEERDPLVEYLLTFRQGLNDYLQLYKAVRRILQTRPISLFSLLASTGEKRLDHRAVCRSNPFRTSRQKGCIQIVEPWDSEFDSSDDVVIHMLEDESGAED</sequence>
<dbReference type="RefSeq" id="XP_070114751.1">
    <property type="nucleotide sequence ID" value="XM_070258650.1"/>
</dbReference>
<protein>
    <recommendedName>
        <fullName evidence="1">DDE-1 domain-containing protein</fullName>
    </recommendedName>
</protein>
<dbReference type="OrthoDB" id="9745999at2759"/>
<reference evidence="2 3" key="1">
    <citation type="journal article" date="2009" name="Science">
        <title>Genome sequence, comparative analysis, and population genetics of the domestic horse.</title>
        <authorList>
            <consortium name="Broad Institute Genome Sequencing Platform"/>
            <consortium name="Broad Institute Whole Genome Assembly Team"/>
            <person name="Wade C.M."/>
            <person name="Giulotto E."/>
            <person name="Sigurdsson S."/>
            <person name="Zoli M."/>
            <person name="Gnerre S."/>
            <person name="Imsland F."/>
            <person name="Lear T.L."/>
            <person name="Adelson D.L."/>
            <person name="Bailey E."/>
            <person name="Bellone R.R."/>
            <person name="Bloecker H."/>
            <person name="Distl O."/>
            <person name="Edgar R.C."/>
            <person name="Garber M."/>
            <person name="Leeb T."/>
            <person name="Mauceli E."/>
            <person name="MacLeod J.N."/>
            <person name="Penedo M.C.T."/>
            <person name="Raison J.M."/>
            <person name="Sharpe T."/>
            <person name="Vogel J."/>
            <person name="Andersson L."/>
            <person name="Antczak D.F."/>
            <person name="Biagi T."/>
            <person name="Binns M.M."/>
            <person name="Chowdhary B.P."/>
            <person name="Coleman S.J."/>
            <person name="Della Valle G."/>
            <person name="Fryc S."/>
            <person name="Guerin G."/>
            <person name="Hasegawa T."/>
            <person name="Hill E.W."/>
            <person name="Jurka J."/>
            <person name="Kiialainen A."/>
            <person name="Lindgren G."/>
            <person name="Liu J."/>
            <person name="Magnani E."/>
            <person name="Mickelson J.R."/>
            <person name="Murray J."/>
            <person name="Nergadze S.G."/>
            <person name="Onofrio R."/>
            <person name="Pedroni S."/>
            <person name="Piras M.F."/>
            <person name="Raudsepp T."/>
            <person name="Rocchi M."/>
            <person name="Roeed K.H."/>
            <person name="Ryder O.A."/>
            <person name="Searle S."/>
            <person name="Skow L."/>
            <person name="Swinburne J.E."/>
            <person name="Syvaenen A.C."/>
            <person name="Tozaki T."/>
            <person name="Valberg S.J."/>
            <person name="Vaudin M."/>
            <person name="White J.R."/>
            <person name="Zody M.C."/>
            <person name="Lander E.S."/>
            <person name="Lindblad-Toh K."/>
        </authorList>
    </citation>
    <scope>NUCLEOTIDE SEQUENCE [LARGE SCALE GENOMIC DNA]</scope>
    <source>
        <strain evidence="2 3">Thoroughbred</strain>
    </source>
</reference>
<organism evidence="2 3">
    <name type="scientific">Equus caballus</name>
    <name type="common">Horse</name>
    <dbReference type="NCBI Taxonomy" id="9796"/>
    <lineage>
        <taxon>Eukaryota</taxon>
        <taxon>Metazoa</taxon>
        <taxon>Chordata</taxon>
        <taxon>Craniata</taxon>
        <taxon>Vertebrata</taxon>
        <taxon>Euteleostomi</taxon>
        <taxon>Mammalia</taxon>
        <taxon>Eutheria</taxon>
        <taxon>Laurasiatheria</taxon>
        <taxon>Perissodactyla</taxon>
        <taxon>Equidae</taxon>
        <taxon>Equus</taxon>
    </lineage>
</organism>
<dbReference type="Pfam" id="PF03184">
    <property type="entry name" value="DDE_1"/>
    <property type="match status" value="1"/>
</dbReference>
<dbReference type="AlphaFoldDB" id="A0A9L0TRN3"/>
<gene>
    <name evidence="2" type="primary">LOC106781387</name>
</gene>
<dbReference type="GO" id="GO:0003676">
    <property type="term" value="F:nucleic acid binding"/>
    <property type="evidence" value="ECO:0007669"/>
    <property type="project" value="InterPro"/>
</dbReference>
<dbReference type="KEGG" id="ecb:106781387"/>
<evidence type="ECO:0000313" key="3">
    <source>
        <dbReference type="Proteomes" id="UP000002281"/>
    </source>
</evidence>
<accession>A0A9L0TRN3</accession>
<reference evidence="2" key="2">
    <citation type="submission" date="2025-08" db="UniProtKB">
        <authorList>
            <consortium name="Ensembl"/>
        </authorList>
    </citation>
    <scope>IDENTIFICATION</scope>
    <source>
        <strain evidence="2">Thoroughbred</strain>
    </source>
</reference>
<evidence type="ECO:0000313" key="2">
    <source>
        <dbReference type="Ensembl" id="ENSECAP00000089816.1"/>
    </source>
</evidence>